<reference evidence="1 2" key="1">
    <citation type="journal article" date="2019" name="Nat. Ecol. Evol.">
        <title>Megaphylogeny resolves global patterns of mushroom evolution.</title>
        <authorList>
            <person name="Varga T."/>
            <person name="Krizsan K."/>
            <person name="Foldi C."/>
            <person name="Dima B."/>
            <person name="Sanchez-Garcia M."/>
            <person name="Sanchez-Ramirez S."/>
            <person name="Szollosi G.J."/>
            <person name="Szarkandi J.G."/>
            <person name="Papp V."/>
            <person name="Albert L."/>
            <person name="Andreopoulos W."/>
            <person name="Angelini C."/>
            <person name="Antonin V."/>
            <person name="Barry K.W."/>
            <person name="Bougher N.L."/>
            <person name="Buchanan P."/>
            <person name="Buyck B."/>
            <person name="Bense V."/>
            <person name="Catcheside P."/>
            <person name="Chovatia M."/>
            <person name="Cooper J."/>
            <person name="Damon W."/>
            <person name="Desjardin D."/>
            <person name="Finy P."/>
            <person name="Geml J."/>
            <person name="Haridas S."/>
            <person name="Hughes K."/>
            <person name="Justo A."/>
            <person name="Karasinski D."/>
            <person name="Kautmanova I."/>
            <person name="Kiss B."/>
            <person name="Kocsube S."/>
            <person name="Kotiranta H."/>
            <person name="LaButti K.M."/>
            <person name="Lechner B.E."/>
            <person name="Liimatainen K."/>
            <person name="Lipzen A."/>
            <person name="Lukacs Z."/>
            <person name="Mihaltcheva S."/>
            <person name="Morgado L.N."/>
            <person name="Niskanen T."/>
            <person name="Noordeloos M.E."/>
            <person name="Ohm R.A."/>
            <person name="Ortiz-Santana B."/>
            <person name="Ovrebo C."/>
            <person name="Racz N."/>
            <person name="Riley R."/>
            <person name="Savchenko A."/>
            <person name="Shiryaev A."/>
            <person name="Soop K."/>
            <person name="Spirin V."/>
            <person name="Szebenyi C."/>
            <person name="Tomsovsky M."/>
            <person name="Tulloss R.E."/>
            <person name="Uehling J."/>
            <person name="Grigoriev I.V."/>
            <person name="Vagvolgyi C."/>
            <person name="Papp T."/>
            <person name="Martin F.M."/>
            <person name="Miettinen O."/>
            <person name="Hibbett D.S."/>
            <person name="Nagy L.G."/>
        </authorList>
    </citation>
    <scope>NUCLEOTIDE SEQUENCE [LARGE SCALE GENOMIC DNA]</scope>
    <source>
        <strain evidence="1 2">NL-1719</strain>
    </source>
</reference>
<name>A0ACD3AT17_9AGAR</name>
<organism evidence="1 2">
    <name type="scientific">Pluteus cervinus</name>
    <dbReference type="NCBI Taxonomy" id="181527"/>
    <lineage>
        <taxon>Eukaryota</taxon>
        <taxon>Fungi</taxon>
        <taxon>Dikarya</taxon>
        <taxon>Basidiomycota</taxon>
        <taxon>Agaricomycotina</taxon>
        <taxon>Agaricomycetes</taxon>
        <taxon>Agaricomycetidae</taxon>
        <taxon>Agaricales</taxon>
        <taxon>Pluteineae</taxon>
        <taxon>Pluteaceae</taxon>
        <taxon>Pluteus</taxon>
    </lineage>
</organism>
<accession>A0ACD3AT17</accession>
<dbReference type="Proteomes" id="UP000308600">
    <property type="component" value="Unassembled WGS sequence"/>
</dbReference>
<evidence type="ECO:0000313" key="2">
    <source>
        <dbReference type="Proteomes" id="UP000308600"/>
    </source>
</evidence>
<protein>
    <submittedName>
        <fullName evidence="1">Uncharacterized protein</fullName>
    </submittedName>
</protein>
<sequence>MPTLIRPRQRTTSTSSVDTIRPSRAVVMLDELTRTYQDLDVGSEIDPATGSSSDLVEGSNSRSATPVGVRKIPAPTAKVVKPPTTTVSTSTKATSARKSSNRISKHSSTKLQERKGKSTFGSLSSSSSSSIQFSSPSLAFPPNISTPSPSHLSSTPILHSSAQAELESGSSSSSMVTNRSPTPPGPPSPHRKLTPTLGALSLRPTSPSSTQPGLLSGESTSVNLTVLPPNPPEIHPSQEENPFPSRSVPRNASRMNDPDQRQGSFHSPFAFDGPPFEYQEYGDFSSGYSGASDQQEVGDGLTVRIFDEEHSTDPFRSGLAPPEIFVEGVGVEEWEKEQEQAILRAPIALQSLQLRPFSDESSASSDDPFEFDARRRPWIPTRTSPSGVARQTKVHRKVQAEDLKLDVVFSRSRHQVFWDMDDQEYLICPAQIHVLLKHPLQWNQLSGDISMPEIYALDLACNNDAVPSILAKRDPDHDFSVRYTGSRATSESESRRPSRKKKSTRRPGSTPPTMVPKRGICIDFDWEKLYSPSGSWEDSGSYSNDGRYMKGWFTDIWIPIPTRLFAKKETRTFTISSEIWFHRDANATHGGSGRGGRGGSGSGGRSKKRDVDEELEPDGVFGSEKIMTVSHLWKEREMFKLW</sequence>
<gene>
    <name evidence="1" type="ORF">BDN72DRAFT_841325</name>
</gene>
<proteinExistence type="predicted"/>
<evidence type="ECO:0000313" key="1">
    <source>
        <dbReference type="EMBL" id="TFK68848.1"/>
    </source>
</evidence>
<dbReference type="EMBL" id="ML208343">
    <property type="protein sequence ID" value="TFK68848.1"/>
    <property type="molecule type" value="Genomic_DNA"/>
</dbReference>
<keyword evidence="2" id="KW-1185">Reference proteome</keyword>